<evidence type="ECO:0000313" key="3">
    <source>
        <dbReference type="Ensembl" id="ENSLACP00000002318.1"/>
    </source>
</evidence>
<dbReference type="SUPFAM" id="SSF46689">
    <property type="entry name" value="Homeodomain-like"/>
    <property type="match status" value="1"/>
</dbReference>
<dbReference type="GO" id="GO:0003677">
    <property type="term" value="F:DNA binding"/>
    <property type="evidence" value="ECO:0007669"/>
    <property type="project" value="UniProtKB-KW"/>
</dbReference>
<dbReference type="InterPro" id="IPR050863">
    <property type="entry name" value="CenT-Element_Derived"/>
</dbReference>
<dbReference type="PROSITE" id="PS51253">
    <property type="entry name" value="HTH_CENPB"/>
    <property type="match status" value="1"/>
</dbReference>
<dbReference type="Pfam" id="PF03221">
    <property type="entry name" value="HTH_Tnp_Tc5"/>
    <property type="match status" value="1"/>
</dbReference>
<dbReference type="PANTHER" id="PTHR19303">
    <property type="entry name" value="TRANSPOSON"/>
    <property type="match status" value="1"/>
</dbReference>
<name>H2ZY47_LATCH</name>
<accession>H2ZY47</accession>
<evidence type="ECO:0000313" key="4">
    <source>
        <dbReference type="Proteomes" id="UP000008672"/>
    </source>
</evidence>
<dbReference type="eggNOG" id="KOG3105">
    <property type="taxonomic scope" value="Eukaryota"/>
</dbReference>
<dbReference type="Gene3D" id="1.10.10.60">
    <property type="entry name" value="Homeodomain-like"/>
    <property type="match status" value="1"/>
</dbReference>
<dbReference type="GeneTree" id="ENSGT00940000169054"/>
<evidence type="ECO:0000259" key="2">
    <source>
        <dbReference type="PROSITE" id="PS51253"/>
    </source>
</evidence>
<evidence type="ECO:0000256" key="1">
    <source>
        <dbReference type="ARBA" id="ARBA00023125"/>
    </source>
</evidence>
<protein>
    <recommendedName>
        <fullName evidence="2">HTH CENPB-type domain-containing protein</fullName>
    </recommendedName>
</protein>
<dbReference type="InterPro" id="IPR009057">
    <property type="entry name" value="Homeodomain-like_sf"/>
</dbReference>
<dbReference type="Ensembl" id="ENSLACT00000002336.1">
    <property type="protein sequence ID" value="ENSLACP00000002318.1"/>
    <property type="gene ID" value="ENSLACG00000002070.1"/>
</dbReference>
<reference evidence="4" key="1">
    <citation type="submission" date="2011-08" db="EMBL/GenBank/DDBJ databases">
        <title>The draft genome of Latimeria chalumnae.</title>
        <authorList>
            <person name="Di Palma F."/>
            <person name="Alfoldi J."/>
            <person name="Johnson J."/>
            <person name="Berlin A."/>
            <person name="Gnerre S."/>
            <person name="Jaffe D."/>
            <person name="MacCallum I."/>
            <person name="Young S."/>
            <person name="Walker B.J."/>
            <person name="Lander E."/>
            <person name="Lindblad-Toh K."/>
        </authorList>
    </citation>
    <scope>NUCLEOTIDE SEQUENCE [LARGE SCALE GENOMIC DNA]</scope>
    <source>
        <strain evidence="4">Wild caught</strain>
    </source>
</reference>
<keyword evidence="4" id="KW-1185">Reference proteome</keyword>
<organism evidence="3 4">
    <name type="scientific">Latimeria chalumnae</name>
    <name type="common">Coelacanth</name>
    <dbReference type="NCBI Taxonomy" id="7897"/>
    <lineage>
        <taxon>Eukaryota</taxon>
        <taxon>Metazoa</taxon>
        <taxon>Chordata</taxon>
        <taxon>Craniata</taxon>
        <taxon>Vertebrata</taxon>
        <taxon>Euteleostomi</taxon>
        <taxon>Coelacanthiformes</taxon>
        <taxon>Coelacanthidae</taxon>
        <taxon>Latimeria</taxon>
    </lineage>
</organism>
<dbReference type="InterPro" id="IPR006600">
    <property type="entry name" value="HTH_CenpB_DNA-bd_dom"/>
</dbReference>
<dbReference type="Pfam" id="PF03184">
    <property type="entry name" value="DDE_1"/>
    <property type="match status" value="1"/>
</dbReference>
<dbReference type="HOGENOM" id="CLU_018294_0_2_1"/>
<proteinExistence type="predicted"/>
<dbReference type="EMBL" id="AFYH01265815">
    <property type="status" value="NOT_ANNOTATED_CDS"/>
    <property type="molecule type" value="Genomic_DNA"/>
</dbReference>
<sequence length="298" mass="33216">ARAQSILVSGPILTEKANQFAAQLGVKSFECMNGWLEHFKARCGISSHLICGEANSAPQLLINKYMANKKAWMVSTIFEEYIRFGLQKRKVVLIVDNCPAHPCITGLQFLPLNTTAHTQPLDSGVIRNFKLRYRHDLAMHTLIAADTGNIFKLDVLMSITIMKKVWDLVEKETIANCFHHCGFTHEQPAGEDSVLEEESEESSHFNNTIDQLCIVSLWPTDISQDDYMDMDAVVSVSEFTSDSDVVAALSTIDKPDHDDEDDKNDNDTNIPHLLNKIAAVIAAVDMLQLLLAKQGIDD</sequence>
<keyword evidence="1" id="KW-0238">DNA-binding</keyword>
<dbReference type="Proteomes" id="UP000008672">
    <property type="component" value="Unassembled WGS sequence"/>
</dbReference>
<reference evidence="3" key="3">
    <citation type="submission" date="2025-09" db="UniProtKB">
        <authorList>
            <consortium name="Ensembl"/>
        </authorList>
    </citation>
    <scope>IDENTIFICATION</scope>
</reference>
<dbReference type="InterPro" id="IPR004875">
    <property type="entry name" value="DDE_SF_endonuclease_dom"/>
</dbReference>
<dbReference type="GO" id="GO:0005634">
    <property type="term" value="C:nucleus"/>
    <property type="evidence" value="ECO:0007669"/>
    <property type="project" value="TreeGrafter"/>
</dbReference>
<reference evidence="3" key="2">
    <citation type="submission" date="2025-08" db="UniProtKB">
        <authorList>
            <consortium name="Ensembl"/>
        </authorList>
    </citation>
    <scope>IDENTIFICATION</scope>
</reference>
<dbReference type="AlphaFoldDB" id="H2ZY47"/>
<dbReference type="InParanoid" id="H2ZY47"/>
<dbReference type="STRING" id="7897.ENSLACP00000002318"/>
<feature type="domain" description="HTH CENPB-type" evidence="2">
    <location>
        <begin position="1"/>
        <end position="49"/>
    </location>
</feature>
<dbReference type="PANTHER" id="PTHR19303:SF73">
    <property type="entry name" value="PROTEIN PDC2"/>
    <property type="match status" value="1"/>
</dbReference>